<dbReference type="EMBL" id="MU393469">
    <property type="protein sequence ID" value="KAI4865675.1"/>
    <property type="molecule type" value="Genomic_DNA"/>
</dbReference>
<proteinExistence type="predicted"/>
<name>A0ACB9Z1T7_9PEZI</name>
<comment type="caution">
    <text evidence="1">The sequence shown here is derived from an EMBL/GenBank/DDBJ whole genome shotgun (WGS) entry which is preliminary data.</text>
</comment>
<evidence type="ECO:0000313" key="1">
    <source>
        <dbReference type="EMBL" id="KAI4865675.1"/>
    </source>
</evidence>
<organism evidence="1 2">
    <name type="scientific">Hypoxylon rubiginosum</name>
    <dbReference type="NCBI Taxonomy" id="110542"/>
    <lineage>
        <taxon>Eukaryota</taxon>
        <taxon>Fungi</taxon>
        <taxon>Dikarya</taxon>
        <taxon>Ascomycota</taxon>
        <taxon>Pezizomycotina</taxon>
        <taxon>Sordariomycetes</taxon>
        <taxon>Xylariomycetidae</taxon>
        <taxon>Xylariales</taxon>
        <taxon>Hypoxylaceae</taxon>
        <taxon>Hypoxylon</taxon>
    </lineage>
</organism>
<evidence type="ECO:0000313" key="2">
    <source>
        <dbReference type="Proteomes" id="UP001497700"/>
    </source>
</evidence>
<accession>A0ACB9Z1T7</accession>
<gene>
    <name evidence="1" type="ORF">F4820DRAFT_469547</name>
</gene>
<sequence>MLSKRAKREYRGNSCHRCHHQKIKCSRERPCRSCTLANRPCTYAVRDRQVTVSEGYLKSLEGAVAESRNIDPGHATQDGVGRDADMTTLARRPLDPLVENSTVELFLSKLKQTPKLKLSPKTLVAQTESTASCDVDVKRESAKSQIYEYFALNYDTSHAKCTFKLPPYPYAIHLLEQFIIYNGYDWHWFRIRTFRRRLDNIYATINSAESKDRIWLCQLLVVFALGSCVRGQEPQISLGLDGQASQDLEGDSLPACSPPPGMEFFEQALALLKVPYEECSLVHLETVNLVAFCSFFLNRQKTAYMYSGLSARMCNMLQLHKASSSLDCSPAEREHRKRVWWSTFCIDRMASTQTGLLPALQTVQVDLEYPTQKGLTPDDLEEFSDPDFLTARVQLTIIQSDAANDVCHLGQDDAKDIDAILRPVLRRLDTWKADLPEHMALGIEDRLPELIGQLPLMRSLANLYLRFNQCVIVLLRPLLLRQIACIFSKEESNASQNDLVYMNDTCLRSARSSLRILIDVRSRGLLARLGIMENMHLFSSLMVLCLAMSINTRHPDSFQQRPDDALLYESGKDVLHDMTRAGSLAARGHEKMLYDVEALGKCIEIDGTAGSDIVAEQWDIDEWMTQLLDGENASDVF</sequence>
<reference evidence="1 2" key="1">
    <citation type="journal article" date="2022" name="New Phytol.">
        <title>Ecological generalism drives hyperdiversity of secondary metabolite gene clusters in xylarialean endophytes.</title>
        <authorList>
            <person name="Franco M.E.E."/>
            <person name="Wisecaver J.H."/>
            <person name="Arnold A.E."/>
            <person name="Ju Y.M."/>
            <person name="Slot J.C."/>
            <person name="Ahrendt S."/>
            <person name="Moore L.P."/>
            <person name="Eastman K.E."/>
            <person name="Scott K."/>
            <person name="Konkel Z."/>
            <person name="Mondo S.J."/>
            <person name="Kuo A."/>
            <person name="Hayes R.D."/>
            <person name="Haridas S."/>
            <person name="Andreopoulos B."/>
            <person name="Riley R."/>
            <person name="LaButti K."/>
            <person name="Pangilinan J."/>
            <person name="Lipzen A."/>
            <person name="Amirebrahimi M."/>
            <person name="Yan J."/>
            <person name="Adam C."/>
            <person name="Keymanesh K."/>
            <person name="Ng V."/>
            <person name="Louie K."/>
            <person name="Northen T."/>
            <person name="Drula E."/>
            <person name="Henrissat B."/>
            <person name="Hsieh H.M."/>
            <person name="Youens-Clark K."/>
            <person name="Lutzoni F."/>
            <person name="Miadlikowska J."/>
            <person name="Eastwood D.C."/>
            <person name="Hamelin R.C."/>
            <person name="Grigoriev I.V."/>
            <person name="U'Ren J.M."/>
        </authorList>
    </citation>
    <scope>NUCLEOTIDE SEQUENCE [LARGE SCALE GENOMIC DNA]</scope>
    <source>
        <strain evidence="1 2">CBS 119005</strain>
    </source>
</reference>
<dbReference type="Proteomes" id="UP001497700">
    <property type="component" value="Unassembled WGS sequence"/>
</dbReference>
<protein>
    <submittedName>
        <fullName evidence="1">Uncharacterized protein</fullName>
    </submittedName>
</protein>
<keyword evidence="2" id="KW-1185">Reference proteome</keyword>